<dbReference type="RefSeq" id="WP_087075976.1">
    <property type="nucleotide sequence ID" value="NZ_CP020809.1"/>
</dbReference>
<dbReference type="EMBL" id="CP020809">
    <property type="protein sequence ID" value="ART69127.1"/>
    <property type="molecule type" value="Genomic_DNA"/>
</dbReference>
<dbReference type="KEGG" id="mdx:BTO20_11525"/>
<dbReference type="AlphaFoldDB" id="A0A1Y0C1Y5"/>
<organism evidence="1 2">
    <name type="scientific">Mycobacterium dioxanotrophicus</name>
    <dbReference type="NCBI Taxonomy" id="482462"/>
    <lineage>
        <taxon>Bacteria</taxon>
        <taxon>Bacillati</taxon>
        <taxon>Actinomycetota</taxon>
        <taxon>Actinomycetes</taxon>
        <taxon>Mycobacteriales</taxon>
        <taxon>Mycobacteriaceae</taxon>
        <taxon>Mycobacterium</taxon>
    </lineage>
</organism>
<evidence type="ECO:0000313" key="2">
    <source>
        <dbReference type="Proteomes" id="UP000195331"/>
    </source>
</evidence>
<accession>A0A1Y0C1Y5</accession>
<name>A0A1Y0C1Y5_9MYCO</name>
<dbReference type="OrthoDB" id="4732008at2"/>
<protein>
    <recommendedName>
        <fullName evidence="3">Minor tail protein</fullName>
    </recommendedName>
</protein>
<evidence type="ECO:0000313" key="1">
    <source>
        <dbReference type="EMBL" id="ART69127.1"/>
    </source>
</evidence>
<evidence type="ECO:0008006" key="3">
    <source>
        <dbReference type="Google" id="ProtNLM"/>
    </source>
</evidence>
<reference evidence="1 2" key="1">
    <citation type="submission" date="2017-04" db="EMBL/GenBank/DDBJ databases">
        <title>Whole Genome Sequence of 1,4-Dioxane Degrading Bacterium Mycobacterium dioxanotrophicus PH-06.</title>
        <authorList>
            <person name="He Y."/>
        </authorList>
    </citation>
    <scope>NUCLEOTIDE SEQUENCE [LARGE SCALE GENOMIC DNA]</scope>
    <source>
        <strain evidence="1 2">PH-06</strain>
    </source>
</reference>
<keyword evidence="2" id="KW-1185">Reference proteome</keyword>
<dbReference type="Proteomes" id="UP000195331">
    <property type="component" value="Chromosome"/>
</dbReference>
<proteinExistence type="predicted"/>
<gene>
    <name evidence="1" type="ORF">BTO20_11525</name>
</gene>
<sequence length="1067" mass="108036">MTDPLPDWMRQTPNLESLHNLPDVPWGGYSKQGVPLPSLPDLTRLVLQLLEKFLGDVVLALVGVLVPGSPAFDQLKDFAESIPVIGDIIQIVETVLKTAPIAAVNIVGSIIHLLTRVPAGAITNETPNLQAAPWASFAEGSIADNPDWTVDLAKSRTADGTGAARVVADGRTKVLRSGEPRGDVSAQDDYIAVGAGQSITESVFVAHEGYSGTGAAILLQVVPFTAAGAGTPVQLDAYTPAAADLAWPGRMLSGVWAVPDGVIGYQKRYVLTSDATAGTFFLDDASGRQTGKIPQSAVDNLPEALQDMLGRWQLLIGVIVGAFGGVGDTLEDLAETLVNIPAHVIKGVLGAAGLDDDLQAVVNILAKALGHKGSGNASLGELLNLAGMVKNAASMGQDALGILGVRNAEPVSSGMMATGDSNYPWANANTWVPVAPGVAKGVTHRIGKDRPMGVVSWYGYGNVGITGAYVIALGIDATTGLRTVKHVSPNIAGLLPPGSTVADRGWVFYEIETADAVTQKRGEDWEYSVMFVGGTHHIWGLSYADAIVDHPYAQVKSFGFEHSWSSPPALGSTVTKAAATSSPDVLWIETAIETGNTASQHEPMWLYLGTEPTEIAVPNWCARVIAVARGDGGGGHLGGSVGFAGQGGEPGLAAVAVWDRGVDFPGEGTTLIALNPGPGGAAGASPLAQNGGDGVGTTMSIPGRSVTAEGGKGGKGVRFVLTSGKPVGRGTGSEPFAYEGYEFPGGGDQNAYSGDGIAPGGGANGGNWSTVTAGGRGAKGGGWVVFLPGDPVGGSTPPPVTNVPPPPPIISLAEATFSSITINLAQGSTLAGVPRVRSVGSPKRTQILTATGVPRTRSVGVPSIGAPPPMPTYVDKGVGGTGTGVPSAFNFTAPAGADLFIVVSTDRTSNINGAKLDGVTNSAPVAGSAHNNVTTYGSTKVYRFAGAGTGTGSPQSVQAVGSGIAWWVVQVVAVSGVSSVGEPTIAFGNGDTVTQELPAGFGLQIIGSGGGGSGGGTLSAITGVTNRSLLSTSGTSQAISTKTTAATMTAALSTPTAWAAIHIPLSS</sequence>